<comment type="caution">
    <text evidence="1">The sequence shown here is derived from an EMBL/GenBank/DDBJ whole genome shotgun (WGS) entry which is preliminary data.</text>
</comment>
<evidence type="ECO:0008006" key="3">
    <source>
        <dbReference type="Google" id="ProtNLM"/>
    </source>
</evidence>
<proteinExistence type="predicted"/>
<organism evidence="1 2">
    <name type="scientific">Rodentibacter pneumotropicus</name>
    <dbReference type="NCBI Taxonomy" id="758"/>
    <lineage>
        <taxon>Bacteria</taxon>
        <taxon>Pseudomonadati</taxon>
        <taxon>Pseudomonadota</taxon>
        <taxon>Gammaproteobacteria</taxon>
        <taxon>Pasteurellales</taxon>
        <taxon>Pasteurellaceae</taxon>
        <taxon>Rodentibacter</taxon>
    </lineage>
</organism>
<name>A0A4S2QL52_9PAST</name>
<dbReference type="AlphaFoldDB" id="A0A4S2QL52"/>
<evidence type="ECO:0000313" key="1">
    <source>
        <dbReference type="EMBL" id="THA18032.1"/>
    </source>
</evidence>
<gene>
    <name evidence="1" type="ORF">D3M76_00240</name>
</gene>
<dbReference type="EMBL" id="QXNG01000002">
    <property type="protein sequence ID" value="THA18032.1"/>
    <property type="molecule type" value="Genomic_DNA"/>
</dbReference>
<accession>A0A4S2QL52</accession>
<dbReference type="RefSeq" id="WP_136125564.1">
    <property type="nucleotide sequence ID" value="NZ_CAJUGY010000041.1"/>
</dbReference>
<dbReference type="Proteomes" id="UP000310576">
    <property type="component" value="Unassembled WGS sequence"/>
</dbReference>
<sequence length="276" mass="31988">MNNAFNQRYHPLATELVNDIFYVEGLSNRSKIGLIRQYTELLVRSLFGFAQDERLTLGDKKTKIALEILKAKSPYHAGVTNAIVEIRELGNQATHTFYAVPMENHAVSQCLFNLAKIYACFFVDYFTRYPFGSNAAAMAMFSLLPPHFRLLVLIQLHRREPKNYDIAEKMITVLFKVRGIERVKTWIARNQKKLENIAKTFAHSDETQMWEIIKKGYSAYDFALSKMGLNFHPTPYESFDKAAERYRDYVSEMNSFQSEEVMALKAIMDFVYLGVR</sequence>
<protein>
    <recommendedName>
        <fullName evidence="3">DUF4145 domain-containing protein</fullName>
    </recommendedName>
</protein>
<evidence type="ECO:0000313" key="2">
    <source>
        <dbReference type="Proteomes" id="UP000310576"/>
    </source>
</evidence>
<reference evidence="1 2" key="1">
    <citation type="journal article" date="2019" name="Vet. Microbiol.">
        <title>Development of multi locus sequence typing (MLST) of Rodentibacter pneumotropicus.</title>
        <authorList>
            <person name="Adhikary S."/>
            <person name="Bisgaard M."/>
            <person name="Boot R."/>
            <person name="Benga L."/>
            <person name="Nicklas W."/>
            <person name="Christensen H."/>
        </authorList>
    </citation>
    <scope>NUCLEOTIDE SEQUENCE [LARGE SCALE GENOMIC DNA]</scope>
    <source>
        <strain evidence="1 2">1596_07</strain>
    </source>
</reference>